<dbReference type="GO" id="GO:0004089">
    <property type="term" value="F:carbonate dehydratase activity"/>
    <property type="evidence" value="ECO:0007669"/>
    <property type="project" value="UniProtKB-UniRule"/>
</dbReference>
<evidence type="ECO:0000256" key="7">
    <source>
        <dbReference type="PIRSR" id="PIRSR601765-1"/>
    </source>
</evidence>
<evidence type="ECO:0000256" key="4">
    <source>
        <dbReference type="ARBA" id="ARBA00022833"/>
    </source>
</evidence>
<accession>A0A6P8HCI5</accession>
<proteinExistence type="inferred from homology"/>
<comment type="similarity">
    <text evidence="1 8">Belongs to the beta-class carbonic anhydrase family.</text>
</comment>
<evidence type="ECO:0000256" key="1">
    <source>
        <dbReference type="ARBA" id="ARBA00006217"/>
    </source>
</evidence>
<organism evidence="9 10">
    <name type="scientific">Actinia tenebrosa</name>
    <name type="common">Australian red waratah sea anemone</name>
    <dbReference type="NCBI Taxonomy" id="6105"/>
    <lineage>
        <taxon>Eukaryota</taxon>
        <taxon>Metazoa</taxon>
        <taxon>Cnidaria</taxon>
        <taxon>Anthozoa</taxon>
        <taxon>Hexacorallia</taxon>
        <taxon>Actiniaria</taxon>
        <taxon>Actiniidae</taxon>
        <taxon>Actinia</taxon>
    </lineage>
</organism>
<evidence type="ECO:0000256" key="8">
    <source>
        <dbReference type="RuleBase" id="RU003956"/>
    </source>
</evidence>
<dbReference type="InterPro" id="IPR036874">
    <property type="entry name" value="Carbonic_anhydrase_sf"/>
</dbReference>
<dbReference type="InterPro" id="IPR001765">
    <property type="entry name" value="Carbonic_anhydrase"/>
</dbReference>
<sequence length="194" mass="21541">MDKVIQGVLKFQNTVRSSLLPTLKKLANKAEPQVLFVSCMDSRIVPDSYTTSSPGHMFVIRNAGNFVPHARLFGSLGHTYSEHAALELAVTKSHVKHVAVCGHSNCKAMEGLYKTHSGSPKQENDPALENWIKTHGQSSITKLDQLMFQEGKPVHLVFGEESEPDKIEAIIDKDDKLEPIDKLSQVCNNNVIFF</sequence>
<keyword evidence="3 7" id="KW-0479">Metal-binding</keyword>
<evidence type="ECO:0000256" key="5">
    <source>
        <dbReference type="ARBA" id="ARBA00023239"/>
    </source>
</evidence>
<reference evidence="10" key="1">
    <citation type="submission" date="2025-08" db="UniProtKB">
        <authorList>
            <consortium name="RefSeq"/>
        </authorList>
    </citation>
    <scope>IDENTIFICATION</scope>
    <source>
        <tissue evidence="10">Tentacle</tissue>
    </source>
</reference>
<evidence type="ECO:0000256" key="2">
    <source>
        <dbReference type="ARBA" id="ARBA00012925"/>
    </source>
</evidence>
<evidence type="ECO:0000256" key="6">
    <source>
        <dbReference type="ARBA" id="ARBA00048348"/>
    </source>
</evidence>
<dbReference type="GO" id="GO:0008270">
    <property type="term" value="F:zinc ion binding"/>
    <property type="evidence" value="ECO:0007669"/>
    <property type="project" value="UniProtKB-UniRule"/>
</dbReference>
<dbReference type="EC" id="4.2.1.1" evidence="2 8"/>
<dbReference type="KEGG" id="aten:116289972"/>
<protein>
    <recommendedName>
        <fullName evidence="2 8">Carbonic anhydrase</fullName>
        <ecNumber evidence="2 8">4.2.1.1</ecNumber>
    </recommendedName>
    <alternativeName>
        <fullName evidence="8">Carbonate dehydratase</fullName>
    </alternativeName>
</protein>
<dbReference type="InParanoid" id="A0A6P8HCI5"/>
<dbReference type="OrthoDB" id="10020193at2759"/>
<dbReference type="GeneID" id="116289972"/>
<keyword evidence="9" id="KW-1185">Reference proteome</keyword>
<dbReference type="PANTHER" id="PTHR11002:SF76">
    <property type="entry name" value="CARBONIC ANHYDRASE"/>
    <property type="match status" value="1"/>
</dbReference>
<dbReference type="SUPFAM" id="SSF53056">
    <property type="entry name" value="beta-carbonic anhydrase, cab"/>
    <property type="match status" value="1"/>
</dbReference>
<dbReference type="AlphaFoldDB" id="A0A6P8HCI5"/>
<gene>
    <name evidence="10" type="primary">LOC116289972</name>
</gene>
<keyword evidence="4 7" id="KW-0862">Zinc</keyword>
<evidence type="ECO:0000313" key="9">
    <source>
        <dbReference type="Proteomes" id="UP000515163"/>
    </source>
</evidence>
<feature type="binding site" evidence="7">
    <location>
        <position position="39"/>
    </location>
    <ligand>
        <name>Zn(2+)</name>
        <dbReference type="ChEBI" id="CHEBI:29105"/>
    </ligand>
</feature>
<evidence type="ECO:0000313" key="10">
    <source>
        <dbReference type="RefSeq" id="XP_031552793.1"/>
    </source>
</evidence>
<comment type="cofactor">
    <cofactor evidence="7">
        <name>Zn(2+)</name>
        <dbReference type="ChEBI" id="CHEBI:29105"/>
    </cofactor>
    <text evidence="7">Binds 1 zinc ion per subunit.</text>
</comment>
<feature type="binding site" evidence="7">
    <location>
        <position position="41"/>
    </location>
    <ligand>
        <name>Zn(2+)</name>
        <dbReference type="ChEBI" id="CHEBI:29105"/>
    </ligand>
</feature>
<name>A0A6P8HCI5_ACTTE</name>
<dbReference type="Proteomes" id="UP000515163">
    <property type="component" value="Unplaced"/>
</dbReference>
<comment type="function">
    <text evidence="8">Reversible hydration of carbon dioxide.</text>
</comment>
<dbReference type="Gene3D" id="3.40.1050.10">
    <property type="entry name" value="Carbonic anhydrase"/>
    <property type="match status" value="1"/>
</dbReference>
<feature type="binding site" evidence="7">
    <location>
        <position position="103"/>
    </location>
    <ligand>
        <name>Zn(2+)</name>
        <dbReference type="ChEBI" id="CHEBI:29105"/>
    </ligand>
</feature>
<evidence type="ECO:0000256" key="3">
    <source>
        <dbReference type="ARBA" id="ARBA00022723"/>
    </source>
</evidence>
<dbReference type="SMART" id="SM00947">
    <property type="entry name" value="Pro_CA"/>
    <property type="match status" value="1"/>
</dbReference>
<feature type="binding site" evidence="7">
    <location>
        <position position="106"/>
    </location>
    <ligand>
        <name>Zn(2+)</name>
        <dbReference type="ChEBI" id="CHEBI:29105"/>
    </ligand>
</feature>
<dbReference type="PANTHER" id="PTHR11002">
    <property type="entry name" value="CARBONIC ANHYDRASE"/>
    <property type="match status" value="1"/>
</dbReference>
<dbReference type="Pfam" id="PF00484">
    <property type="entry name" value="Pro_CA"/>
    <property type="match status" value="1"/>
</dbReference>
<dbReference type="RefSeq" id="XP_031552793.1">
    <property type="nucleotide sequence ID" value="XM_031696933.1"/>
</dbReference>
<keyword evidence="5 8" id="KW-0456">Lyase</keyword>
<comment type="catalytic activity">
    <reaction evidence="6 8">
        <text>hydrogencarbonate + H(+) = CO2 + H2O</text>
        <dbReference type="Rhea" id="RHEA:10748"/>
        <dbReference type="ChEBI" id="CHEBI:15377"/>
        <dbReference type="ChEBI" id="CHEBI:15378"/>
        <dbReference type="ChEBI" id="CHEBI:16526"/>
        <dbReference type="ChEBI" id="CHEBI:17544"/>
        <dbReference type="EC" id="4.2.1.1"/>
    </reaction>
</comment>